<organism evidence="4 5">
    <name type="scientific">Thermodesulfobacterium commune DSM 2178</name>
    <dbReference type="NCBI Taxonomy" id="289377"/>
    <lineage>
        <taxon>Bacteria</taxon>
        <taxon>Pseudomonadati</taxon>
        <taxon>Thermodesulfobacteriota</taxon>
        <taxon>Thermodesulfobacteria</taxon>
        <taxon>Thermodesulfobacteriales</taxon>
        <taxon>Thermodesulfobacteriaceae</taxon>
        <taxon>Thermodesulfobacterium</taxon>
    </lineage>
</organism>
<comment type="similarity">
    <text evidence="1">Belongs to the Skp family.</text>
</comment>
<dbReference type="eggNOG" id="COG2825">
    <property type="taxonomic scope" value="Bacteria"/>
</dbReference>
<name>A0A075WTI8_9BACT</name>
<dbReference type="GO" id="GO:0005829">
    <property type="term" value="C:cytosol"/>
    <property type="evidence" value="ECO:0007669"/>
    <property type="project" value="TreeGrafter"/>
</dbReference>
<dbReference type="Gene3D" id="3.30.910.20">
    <property type="entry name" value="Skp domain"/>
    <property type="match status" value="1"/>
</dbReference>
<evidence type="ECO:0000256" key="2">
    <source>
        <dbReference type="ARBA" id="ARBA00022729"/>
    </source>
</evidence>
<dbReference type="InterPro" id="IPR024930">
    <property type="entry name" value="Skp_dom_sf"/>
</dbReference>
<evidence type="ECO:0000313" key="5">
    <source>
        <dbReference type="Proteomes" id="UP000028481"/>
    </source>
</evidence>
<dbReference type="SUPFAM" id="SSF111384">
    <property type="entry name" value="OmpH-like"/>
    <property type="match status" value="1"/>
</dbReference>
<gene>
    <name evidence="4" type="ORF">HL41_07685</name>
</gene>
<keyword evidence="5" id="KW-1185">Reference proteome</keyword>
<feature type="coiled-coil region" evidence="3">
    <location>
        <begin position="49"/>
        <end position="120"/>
    </location>
</feature>
<sequence>MKRFFISMFFVFFLGFVFFNEAKAETSLKIGVIDIKKVINKSKYGEEIIQKLQKKYEELSLKVQAKAKELDTIKEELEKKGALLSQEAREKKQAEYQKLLRELKSLQEDAQYEMQEYEKQLLDPVFKELEGVLKEFVQKEGIDLVLEKNQPGIYYVAPKVDYTDKLIDKFNAYYEAKKTKK</sequence>
<dbReference type="PaxDb" id="289377-HL41_07685"/>
<dbReference type="RefSeq" id="WP_038060489.1">
    <property type="nucleotide sequence ID" value="NZ_CP008796.1"/>
</dbReference>
<evidence type="ECO:0008006" key="6">
    <source>
        <dbReference type="Google" id="ProtNLM"/>
    </source>
</evidence>
<dbReference type="PANTHER" id="PTHR35089:SF1">
    <property type="entry name" value="CHAPERONE PROTEIN SKP"/>
    <property type="match status" value="1"/>
</dbReference>
<protein>
    <recommendedName>
        <fullName evidence="6">Molecular chaperone Skp</fullName>
    </recommendedName>
</protein>
<dbReference type="InterPro" id="IPR005632">
    <property type="entry name" value="Chaperone_Skp"/>
</dbReference>
<dbReference type="GO" id="GO:0050821">
    <property type="term" value="P:protein stabilization"/>
    <property type="evidence" value="ECO:0007669"/>
    <property type="project" value="TreeGrafter"/>
</dbReference>
<proteinExistence type="inferred from homology"/>
<evidence type="ECO:0000256" key="3">
    <source>
        <dbReference type="SAM" id="Coils"/>
    </source>
</evidence>
<evidence type="ECO:0000256" key="1">
    <source>
        <dbReference type="ARBA" id="ARBA00009091"/>
    </source>
</evidence>
<dbReference type="Proteomes" id="UP000028481">
    <property type="component" value="Chromosome"/>
</dbReference>
<keyword evidence="3" id="KW-0175">Coiled coil</keyword>
<dbReference type="PANTHER" id="PTHR35089">
    <property type="entry name" value="CHAPERONE PROTEIN SKP"/>
    <property type="match status" value="1"/>
</dbReference>
<dbReference type="AlphaFoldDB" id="A0A075WTI8"/>
<reference evidence="4 5" key="1">
    <citation type="journal article" date="2015" name="Genome Announc.">
        <title>Genome Sequence of a Sulfate-Reducing Thermophilic Bacterium, Thermodesulfobacterium commune DSM 2178T (Phylum Thermodesulfobacteria).</title>
        <authorList>
            <person name="Bhatnagar S."/>
            <person name="Badger J.H."/>
            <person name="Madupu R."/>
            <person name="Khouri H.M."/>
            <person name="O'Connor E.M."/>
            <person name="Robb F.T."/>
            <person name="Ward N.L."/>
            <person name="Eisen J.A."/>
        </authorList>
    </citation>
    <scope>NUCLEOTIDE SEQUENCE [LARGE SCALE GENOMIC DNA]</scope>
    <source>
        <strain evidence="4 5">DSM 2178</strain>
    </source>
</reference>
<dbReference type="HOGENOM" id="CLU_101388_3_2_0"/>
<accession>A0A075WTI8</accession>
<dbReference type="EMBL" id="CP008796">
    <property type="protein sequence ID" value="AIH04564.1"/>
    <property type="molecule type" value="Genomic_DNA"/>
</dbReference>
<dbReference type="Pfam" id="PF03938">
    <property type="entry name" value="OmpH"/>
    <property type="match status" value="1"/>
</dbReference>
<dbReference type="STRING" id="289377.HL41_07685"/>
<evidence type="ECO:0000313" key="4">
    <source>
        <dbReference type="EMBL" id="AIH04564.1"/>
    </source>
</evidence>
<dbReference type="OrthoDB" id="9793048at2"/>
<dbReference type="GO" id="GO:0051082">
    <property type="term" value="F:unfolded protein binding"/>
    <property type="evidence" value="ECO:0007669"/>
    <property type="project" value="InterPro"/>
</dbReference>
<dbReference type="KEGG" id="tcm:HL41_07685"/>
<dbReference type="SMART" id="SM00935">
    <property type="entry name" value="OmpH"/>
    <property type="match status" value="1"/>
</dbReference>
<keyword evidence="2" id="KW-0732">Signal</keyword>